<dbReference type="EMBL" id="NUAJ01000025">
    <property type="protein sequence ID" value="PEN50647.1"/>
    <property type="molecule type" value="Genomic_DNA"/>
</dbReference>
<feature type="transmembrane region" description="Helical" evidence="1">
    <location>
        <begin position="14"/>
        <end position="32"/>
    </location>
</feature>
<keyword evidence="1" id="KW-0812">Transmembrane</keyword>
<reference evidence="2 3" key="1">
    <citation type="submission" date="2017-09" db="EMBL/GenBank/DDBJ databases">
        <title>Large-scale bioinformatics analysis of Bacillus genomes uncovers conserved roles of natural products in bacterial physiology.</title>
        <authorList>
            <consortium name="Agbiome Team Llc"/>
            <person name="Bleich R.M."/>
            <person name="Kirk G.J."/>
            <person name="Santa Maria K.C."/>
            <person name="Allen S.E."/>
            <person name="Farag S."/>
            <person name="Shank E.A."/>
            <person name="Bowers A."/>
        </authorList>
    </citation>
    <scope>NUCLEOTIDE SEQUENCE [LARGE SCALE GENOMIC DNA]</scope>
    <source>
        <strain evidence="2 3">AFS027958</strain>
    </source>
</reference>
<dbReference type="RefSeq" id="WP_000608385.1">
    <property type="nucleotide sequence ID" value="NZ_CP036016.1"/>
</dbReference>
<dbReference type="Proteomes" id="UP000220934">
    <property type="component" value="Unassembled WGS sequence"/>
</dbReference>
<proteinExistence type="predicted"/>
<comment type="caution">
    <text evidence="2">The sequence shown here is derived from an EMBL/GenBank/DDBJ whole genome shotgun (WGS) entry which is preliminary data.</text>
</comment>
<evidence type="ECO:0000313" key="3">
    <source>
        <dbReference type="Proteomes" id="UP000220934"/>
    </source>
</evidence>
<protein>
    <submittedName>
        <fullName evidence="2">Uncharacterized protein</fullName>
    </submittedName>
</protein>
<accession>A0AB36SH22</accession>
<gene>
    <name evidence="2" type="ORF">CN596_22630</name>
</gene>
<keyword evidence="1" id="KW-0472">Membrane</keyword>
<organism evidence="2 3">
    <name type="scientific">Bacillus toyonensis</name>
    <dbReference type="NCBI Taxonomy" id="155322"/>
    <lineage>
        <taxon>Bacteria</taxon>
        <taxon>Bacillati</taxon>
        <taxon>Bacillota</taxon>
        <taxon>Bacilli</taxon>
        <taxon>Bacillales</taxon>
        <taxon>Bacillaceae</taxon>
        <taxon>Bacillus</taxon>
        <taxon>Bacillus cereus group</taxon>
    </lineage>
</organism>
<evidence type="ECO:0000256" key="1">
    <source>
        <dbReference type="SAM" id="Phobius"/>
    </source>
</evidence>
<keyword evidence="1" id="KW-1133">Transmembrane helix</keyword>
<feature type="transmembrane region" description="Helical" evidence="1">
    <location>
        <begin position="73"/>
        <end position="91"/>
    </location>
</feature>
<evidence type="ECO:0000313" key="2">
    <source>
        <dbReference type="EMBL" id="PEN50647.1"/>
    </source>
</evidence>
<feature type="transmembrane region" description="Helical" evidence="1">
    <location>
        <begin position="39"/>
        <end position="61"/>
    </location>
</feature>
<dbReference type="AlphaFoldDB" id="A0AB36SH22"/>
<name>A0AB36SH22_9BACI</name>
<sequence>MINIYVIDNLFPLILKYPIRIILILAGLGLILKCIKQRLFLSAVLMVSALALLIIVTFTNILTSVLTDIPLTVQYVSLVIFTIIYCFIFDYELSRN</sequence>